<feature type="region of interest" description="Disordered" evidence="3">
    <location>
        <begin position="163"/>
        <end position="205"/>
    </location>
</feature>
<dbReference type="InterPro" id="IPR006652">
    <property type="entry name" value="Kelch_1"/>
</dbReference>
<dbReference type="EnsemblMetazoa" id="PPAI007593-RA">
    <property type="protein sequence ID" value="PPAI007593-PA"/>
    <property type="gene ID" value="PPAI007593"/>
</dbReference>
<feature type="compositionally biased region" description="Acidic residues" evidence="3">
    <location>
        <begin position="622"/>
        <end position="645"/>
    </location>
</feature>
<proteinExistence type="predicted"/>
<accession>A0A1B0DHF9</accession>
<evidence type="ECO:0000256" key="3">
    <source>
        <dbReference type="SAM" id="MobiDB-lite"/>
    </source>
</evidence>
<reference evidence="4" key="1">
    <citation type="submission" date="2022-08" db="UniProtKB">
        <authorList>
            <consortium name="EnsemblMetazoa"/>
        </authorList>
    </citation>
    <scope>IDENTIFICATION</scope>
    <source>
        <strain evidence="4">Israel</strain>
    </source>
</reference>
<evidence type="ECO:0000256" key="1">
    <source>
        <dbReference type="ARBA" id="ARBA00022441"/>
    </source>
</evidence>
<dbReference type="Gene3D" id="2.120.10.80">
    <property type="entry name" value="Kelch-type beta propeller"/>
    <property type="match status" value="1"/>
</dbReference>
<feature type="compositionally biased region" description="Polar residues" evidence="3">
    <location>
        <begin position="165"/>
        <end position="175"/>
    </location>
</feature>
<dbReference type="Pfam" id="PF01344">
    <property type="entry name" value="Kelch_1"/>
    <property type="match status" value="1"/>
</dbReference>
<evidence type="ECO:0000256" key="2">
    <source>
        <dbReference type="ARBA" id="ARBA00022737"/>
    </source>
</evidence>
<dbReference type="EMBL" id="AJVK01061059">
    <property type="status" value="NOT_ANNOTATED_CDS"/>
    <property type="molecule type" value="Genomic_DNA"/>
</dbReference>
<protein>
    <submittedName>
        <fullName evidence="4">Uncharacterized protein</fullName>
    </submittedName>
</protein>
<feature type="compositionally biased region" description="Polar residues" evidence="3">
    <location>
        <begin position="581"/>
        <end position="590"/>
    </location>
</feature>
<keyword evidence="5" id="KW-1185">Reference proteome</keyword>
<sequence length="645" mass="71072">MIASMSIRRSSVGVGVVNGLLYAVGGYDGASRQCLASVERYNPSTDEWSQVAEMNGAAARYANCGGGDEENSQAEGCGNEGAVGYAQNTSQINQNAPIHSSNPHYENIYESIDQYAAALAAPAAPDAHEAAHPFRIQPQRSTGYRNELYDRTAGYDVPRQLRGSFASNTTSNTRRANLHLDLNPNRPRYTSASRPHRQRSFDDTESYHYNNYIRYENIYEQIREDPIYRQSSSASGSRVYGRLDVIGHGIGRIERHLSSSCGNIDHYNLGGHYAVLGHSHLGTVGHIRLNAAASGSKCCDTKDATNGVKSSYSFFSCLGGENSQSMNNIYRAANGGTAPRENSAPVGGSFPTQRPTGAIPKHTKSKNKASASNHNSTLNRISKSSLQWLLVNKWLPLWIGQGPDYKIIDFNFMFSRNCEGCGDAGSHQQGLVRFNGQAEMRPRAETEGQRPGRIVCNNQSVARVRECEYGNRRDNWWPESPKLGTYDVPRAHRQQSPFLRARSESPSIAQRPNMADPFRNWELNTENNSFRPANGRVRDVKRITDGTFRVKDYKEVNVSSDDEKTPSQAILPPGKSKTCDENPSSSSESMRTADRDAMEGSSDDSLGATASCQQISDVNSDNAEEDQIDDDDFPESDEVTPTESK</sequence>
<dbReference type="InterPro" id="IPR015915">
    <property type="entry name" value="Kelch-typ_b-propeller"/>
</dbReference>
<dbReference type="AlphaFoldDB" id="A0A1B0DHF9"/>
<dbReference type="SUPFAM" id="SSF117281">
    <property type="entry name" value="Kelch motif"/>
    <property type="match status" value="1"/>
</dbReference>
<dbReference type="SMART" id="SM00612">
    <property type="entry name" value="Kelch"/>
    <property type="match status" value="1"/>
</dbReference>
<feature type="compositionally biased region" description="Polar residues" evidence="3">
    <location>
        <begin position="608"/>
        <end position="620"/>
    </location>
</feature>
<dbReference type="Proteomes" id="UP000092462">
    <property type="component" value="Unassembled WGS sequence"/>
</dbReference>
<organism evidence="4 5">
    <name type="scientific">Phlebotomus papatasi</name>
    <name type="common">Sandfly</name>
    <dbReference type="NCBI Taxonomy" id="29031"/>
    <lineage>
        <taxon>Eukaryota</taxon>
        <taxon>Metazoa</taxon>
        <taxon>Ecdysozoa</taxon>
        <taxon>Arthropoda</taxon>
        <taxon>Hexapoda</taxon>
        <taxon>Insecta</taxon>
        <taxon>Pterygota</taxon>
        <taxon>Neoptera</taxon>
        <taxon>Endopterygota</taxon>
        <taxon>Diptera</taxon>
        <taxon>Nematocera</taxon>
        <taxon>Psychodoidea</taxon>
        <taxon>Psychodidae</taxon>
        <taxon>Phlebotomus</taxon>
        <taxon>Phlebotomus</taxon>
    </lineage>
</organism>
<dbReference type="PANTHER" id="PTHR46344">
    <property type="entry name" value="OS02G0202900 PROTEIN"/>
    <property type="match status" value="1"/>
</dbReference>
<name>A0A1B0DHF9_PHLPP</name>
<dbReference type="PANTHER" id="PTHR46344:SF27">
    <property type="entry name" value="KELCH REPEAT SUPERFAMILY PROTEIN"/>
    <property type="match status" value="1"/>
</dbReference>
<keyword evidence="1" id="KW-0880">Kelch repeat</keyword>
<evidence type="ECO:0000313" key="4">
    <source>
        <dbReference type="EnsemblMetazoa" id="PPAI007593-PA"/>
    </source>
</evidence>
<feature type="region of interest" description="Disordered" evidence="3">
    <location>
        <begin position="336"/>
        <end position="376"/>
    </location>
</feature>
<dbReference type="VEuPathDB" id="VectorBase:PPAI007593"/>
<evidence type="ECO:0000313" key="5">
    <source>
        <dbReference type="Proteomes" id="UP000092462"/>
    </source>
</evidence>
<feature type="region of interest" description="Disordered" evidence="3">
    <location>
        <begin position="558"/>
        <end position="645"/>
    </location>
</feature>
<dbReference type="VEuPathDB" id="VectorBase:PPAPM1_012484"/>
<keyword evidence="2" id="KW-0677">Repeat</keyword>